<evidence type="ECO:0000313" key="2">
    <source>
        <dbReference type="EMBL" id="RLQ85239.1"/>
    </source>
</evidence>
<name>A0A3L7J458_9HYPH</name>
<dbReference type="AlphaFoldDB" id="A0A3L7J458"/>
<comment type="caution">
    <text evidence="2">The sequence shown here is derived from an EMBL/GenBank/DDBJ whole genome shotgun (WGS) entry which is preliminary data.</text>
</comment>
<sequence length="77" mass="8383">MYKTETNGRPIKRTPGPVELPLAAYECIQPFSNSDLQHSPNIDAVDAASAELEWMAPTPGPAERLFGDGGKRNIRTS</sequence>
<dbReference type="EMBL" id="RCWN01000002">
    <property type="protein sequence ID" value="RLQ85239.1"/>
    <property type="molecule type" value="Genomic_DNA"/>
</dbReference>
<keyword evidence="3" id="KW-1185">Reference proteome</keyword>
<accession>A0A3L7J458</accession>
<gene>
    <name evidence="2" type="ORF">D8780_14855</name>
</gene>
<reference evidence="2 3" key="1">
    <citation type="submission" date="2018-10" db="EMBL/GenBank/DDBJ databases">
        <title>Notoacmeibacter sp. M2BS9Y-3-1, whole genome shotgun sequence.</title>
        <authorList>
            <person name="Tuo L."/>
        </authorList>
    </citation>
    <scope>NUCLEOTIDE SEQUENCE [LARGE SCALE GENOMIC DNA]</scope>
    <source>
        <strain evidence="2 3">M2BS9Y-3-1</strain>
    </source>
</reference>
<proteinExistence type="predicted"/>
<protein>
    <submittedName>
        <fullName evidence="2">Uncharacterized protein</fullName>
    </submittedName>
</protein>
<feature type="region of interest" description="Disordered" evidence="1">
    <location>
        <begin position="57"/>
        <end position="77"/>
    </location>
</feature>
<dbReference type="Proteomes" id="UP000281094">
    <property type="component" value="Unassembled WGS sequence"/>
</dbReference>
<dbReference type="RefSeq" id="WP_121646656.1">
    <property type="nucleotide sequence ID" value="NZ_RCWN01000002.1"/>
</dbReference>
<organism evidence="2 3">
    <name type="scientific">Notoacmeibacter ruber</name>
    <dbReference type="NCBI Taxonomy" id="2670375"/>
    <lineage>
        <taxon>Bacteria</taxon>
        <taxon>Pseudomonadati</taxon>
        <taxon>Pseudomonadota</taxon>
        <taxon>Alphaproteobacteria</taxon>
        <taxon>Hyphomicrobiales</taxon>
        <taxon>Notoacmeibacteraceae</taxon>
        <taxon>Notoacmeibacter</taxon>
    </lineage>
</organism>
<evidence type="ECO:0000256" key="1">
    <source>
        <dbReference type="SAM" id="MobiDB-lite"/>
    </source>
</evidence>
<evidence type="ECO:0000313" key="3">
    <source>
        <dbReference type="Proteomes" id="UP000281094"/>
    </source>
</evidence>